<gene>
    <name evidence="1" type="ORF">M9Y10_002533</name>
</gene>
<reference evidence="1 2" key="1">
    <citation type="submission" date="2024-04" db="EMBL/GenBank/DDBJ databases">
        <title>Tritrichomonas musculus Genome.</title>
        <authorList>
            <person name="Alves-Ferreira E."/>
            <person name="Grigg M."/>
            <person name="Lorenzi H."/>
            <person name="Galac M."/>
        </authorList>
    </citation>
    <scope>NUCLEOTIDE SEQUENCE [LARGE SCALE GENOMIC DNA]</scope>
    <source>
        <strain evidence="1 2">EAF2021</strain>
    </source>
</reference>
<comment type="caution">
    <text evidence="1">The sequence shown here is derived from an EMBL/GenBank/DDBJ whole genome shotgun (WGS) entry which is preliminary data.</text>
</comment>
<dbReference type="Proteomes" id="UP001470230">
    <property type="component" value="Unassembled WGS sequence"/>
</dbReference>
<sequence length="73" mass="8916">MTQENGEQRCFPTQEELAILVPKLKEYFQLPERSDERKAVITQTFEEIKDINPTRWTMPKIRLWFNNNRNLYQ</sequence>
<organism evidence="1 2">
    <name type="scientific">Tritrichomonas musculus</name>
    <dbReference type="NCBI Taxonomy" id="1915356"/>
    <lineage>
        <taxon>Eukaryota</taxon>
        <taxon>Metamonada</taxon>
        <taxon>Parabasalia</taxon>
        <taxon>Tritrichomonadida</taxon>
        <taxon>Tritrichomonadidae</taxon>
        <taxon>Tritrichomonas</taxon>
    </lineage>
</organism>
<protein>
    <submittedName>
        <fullName evidence="1">Transcription initiation from RNA polymerase II promoter</fullName>
    </submittedName>
</protein>
<accession>A0ABR2LA23</accession>
<name>A0ABR2LA23_9EUKA</name>
<proteinExistence type="predicted"/>
<evidence type="ECO:0000313" key="2">
    <source>
        <dbReference type="Proteomes" id="UP001470230"/>
    </source>
</evidence>
<dbReference type="EMBL" id="JAPFFF010000001">
    <property type="protein sequence ID" value="KAK8900210.1"/>
    <property type="molecule type" value="Genomic_DNA"/>
</dbReference>
<keyword evidence="2" id="KW-1185">Reference proteome</keyword>
<evidence type="ECO:0000313" key="1">
    <source>
        <dbReference type="EMBL" id="KAK8900210.1"/>
    </source>
</evidence>